<dbReference type="GO" id="GO:0005886">
    <property type="term" value="C:plasma membrane"/>
    <property type="evidence" value="ECO:0007669"/>
    <property type="project" value="TreeGrafter"/>
</dbReference>
<dbReference type="InterPro" id="IPR036837">
    <property type="entry name" value="Cation_efflux_CTD_sf"/>
</dbReference>
<dbReference type="InterPro" id="IPR050291">
    <property type="entry name" value="CDF_Transporter"/>
</dbReference>
<dbReference type="GO" id="GO:0015086">
    <property type="term" value="F:cadmium ion transmembrane transporter activity"/>
    <property type="evidence" value="ECO:0007669"/>
    <property type="project" value="TreeGrafter"/>
</dbReference>
<dbReference type="Gene3D" id="3.30.70.1350">
    <property type="entry name" value="Cation efflux protein, cytoplasmic domain"/>
    <property type="match status" value="1"/>
</dbReference>
<dbReference type="AlphaFoldDB" id="X1J486"/>
<proteinExistence type="predicted"/>
<evidence type="ECO:0000313" key="3">
    <source>
        <dbReference type="EMBL" id="GAH88797.1"/>
    </source>
</evidence>
<dbReference type="GO" id="GO:0006882">
    <property type="term" value="P:intracellular zinc ion homeostasis"/>
    <property type="evidence" value="ECO:0007669"/>
    <property type="project" value="TreeGrafter"/>
</dbReference>
<dbReference type="GO" id="GO:0015341">
    <property type="term" value="F:zinc efflux antiporter activity"/>
    <property type="evidence" value="ECO:0007669"/>
    <property type="project" value="TreeGrafter"/>
</dbReference>
<dbReference type="InterPro" id="IPR027470">
    <property type="entry name" value="Cation_efflux_CTD"/>
</dbReference>
<evidence type="ECO:0000259" key="2">
    <source>
        <dbReference type="Pfam" id="PF16916"/>
    </source>
</evidence>
<name>X1J486_9ZZZZ</name>
<gene>
    <name evidence="3" type="ORF">S03H2_60356</name>
</gene>
<feature type="domain" description="Cation efflux protein cytoplasmic" evidence="2">
    <location>
        <begin position="20"/>
        <end position="94"/>
    </location>
</feature>
<comment type="caution">
    <text evidence="3">The sequence shown here is derived from an EMBL/GenBank/DDBJ whole genome shotgun (WGS) entry which is preliminary data.</text>
</comment>
<keyword evidence="1" id="KW-0813">Transport</keyword>
<dbReference type="SUPFAM" id="SSF160240">
    <property type="entry name" value="Cation efflux protein cytoplasmic domain-like"/>
    <property type="match status" value="1"/>
</dbReference>
<sequence length="101" mass="11629">LGIGLVYKSGCGLMDESCPEIEEKIRKLMDRHKNQFVDYHNLKTRRSGDRVFAELHLSLDGSLSVQEAHDFTDHLEWDVENEIPGVDLTIHVEPPRKKESE</sequence>
<accession>X1J486</accession>
<organism evidence="3">
    <name type="scientific">marine sediment metagenome</name>
    <dbReference type="NCBI Taxonomy" id="412755"/>
    <lineage>
        <taxon>unclassified sequences</taxon>
        <taxon>metagenomes</taxon>
        <taxon>ecological metagenomes</taxon>
    </lineage>
</organism>
<dbReference type="GO" id="GO:0015093">
    <property type="term" value="F:ferrous iron transmembrane transporter activity"/>
    <property type="evidence" value="ECO:0007669"/>
    <property type="project" value="TreeGrafter"/>
</dbReference>
<dbReference type="Pfam" id="PF16916">
    <property type="entry name" value="ZT_dimer"/>
    <property type="match status" value="1"/>
</dbReference>
<evidence type="ECO:0000256" key="1">
    <source>
        <dbReference type="ARBA" id="ARBA00022448"/>
    </source>
</evidence>
<dbReference type="PANTHER" id="PTHR43840:SF15">
    <property type="entry name" value="MITOCHONDRIAL METAL TRANSPORTER 1-RELATED"/>
    <property type="match status" value="1"/>
</dbReference>
<dbReference type="EMBL" id="BARU01038884">
    <property type="protein sequence ID" value="GAH88797.1"/>
    <property type="molecule type" value="Genomic_DNA"/>
</dbReference>
<reference evidence="3" key="1">
    <citation type="journal article" date="2014" name="Front. Microbiol.">
        <title>High frequency of phylogenetically diverse reductive dehalogenase-homologous genes in deep subseafloor sedimentary metagenomes.</title>
        <authorList>
            <person name="Kawai M."/>
            <person name="Futagami T."/>
            <person name="Toyoda A."/>
            <person name="Takaki Y."/>
            <person name="Nishi S."/>
            <person name="Hori S."/>
            <person name="Arai W."/>
            <person name="Tsubouchi T."/>
            <person name="Morono Y."/>
            <person name="Uchiyama I."/>
            <person name="Ito T."/>
            <person name="Fujiyama A."/>
            <person name="Inagaki F."/>
            <person name="Takami H."/>
        </authorList>
    </citation>
    <scope>NUCLEOTIDE SEQUENCE</scope>
    <source>
        <strain evidence="3">Expedition CK06-06</strain>
    </source>
</reference>
<feature type="non-terminal residue" evidence="3">
    <location>
        <position position="1"/>
    </location>
</feature>
<dbReference type="PANTHER" id="PTHR43840">
    <property type="entry name" value="MITOCHONDRIAL METAL TRANSPORTER 1-RELATED"/>
    <property type="match status" value="1"/>
</dbReference>
<protein>
    <recommendedName>
        <fullName evidence="2">Cation efflux protein cytoplasmic domain-containing protein</fullName>
    </recommendedName>
</protein>